<reference evidence="4 5" key="1">
    <citation type="submission" date="2024-10" db="EMBL/GenBank/DDBJ databases">
        <authorList>
            <person name="Wannawong T."/>
            <person name="Kuncharoen N."/>
            <person name="Mhuantong W."/>
        </authorList>
    </citation>
    <scope>NUCLEOTIDE SEQUENCE [LARGE SCALE GENOMIC DNA]</scope>
    <source>
        <strain evidence="4 5">CALK1-4</strain>
    </source>
</reference>
<feature type="compositionally biased region" description="Low complexity" evidence="1">
    <location>
        <begin position="149"/>
        <end position="162"/>
    </location>
</feature>
<keyword evidence="2" id="KW-1133">Transmembrane helix</keyword>
<dbReference type="Pfam" id="PF10708">
    <property type="entry name" value="DUF2510"/>
    <property type="match status" value="1"/>
</dbReference>
<keyword evidence="5" id="KW-1185">Reference proteome</keyword>
<feature type="region of interest" description="Disordered" evidence="1">
    <location>
        <begin position="1"/>
        <end position="67"/>
    </location>
</feature>
<protein>
    <submittedName>
        <fullName evidence="4">DUF2510 domain-containing protein</fullName>
    </submittedName>
</protein>
<dbReference type="RefSeq" id="WP_210916366.1">
    <property type="nucleotide sequence ID" value="NZ_JBEPAR010000015.1"/>
</dbReference>
<dbReference type="EMBL" id="JBIQWK010000016">
    <property type="protein sequence ID" value="MFI0577020.1"/>
    <property type="molecule type" value="Genomic_DNA"/>
</dbReference>
<evidence type="ECO:0000313" key="4">
    <source>
        <dbReference type="EMBL" id="MFI0577020.1"/>
    </source>
</evidence>
<evidence type="ECO:0000259" key="3">
    <source>
        <dbReference type="Pfam" id="PF10708"/>
    </source>
</evidence>
<dbReference type="Proteomes" id="UP001610810">
    <property type="component" value="Unassembled WGS sequence"/>
</dbReference>
<gene>
    <name evidence="4" type="ORF">ACH3YB_35930</name>
</gene>
<proteinExistence type="predicted"/>
<evidence type="ECO:0000313" key="5">
    <source>
        <dbReference type="Proteomes" id="UP001610810"/>
    </source>
</evidence>
<feature type="compositionally biased region" description="Gly residues" evidence="1">
    <location>
        <begin position="137"/>
        <end position="148"/>
    </location>
</feature>
<keyword evidence="2" id="KW-0472">Membrane</keyword>
<dbReference type="InterPro" id="IPR018929">
    <property type="entry name" value="DUF2510"/>
</dbReference>
<comment type="caution">
    <text evidence="4">The sequence shown here is derived from an EMBL/GenBank/DDBJ whole genome shotgun (WGS) entry which is preliminary data.</text>
</comment>
<accession>A0ABW7S9S3</accession>
<keyword evidence="2" id="KW-0812">Transmembrane</keyword>
<organism evidence="4 5">
    <name type="scientific">Streptomyces tendae</name>
    <dbReference type="NCBI Taxonomy" id="1932"/>
    <lineage>
        <taxon>Bacteria</taxon>
        <taxon>Bacillati</taxon>
        <taxon>Actinomycetota</taxon>
        <taxon>Actinomycetes</taxon>
        <taxon>Kitasatosporales</taxon>
        <taxon>Streptomycetaceae</taxon>
        <taxon>Streptomyces</taxon>
    </lineage>
</organism>
<feature type="compositionally biased region" description="Low complexity" evidence="1">
    <location>
        <begin position="55"/>
        <end position="67"/>
    </location>
</feature>
<name>A0ABW7S9S3_STRTE</name>
<evidence type="ECO:0000256" key="1">
    <source>
        <dbReference type="SAM" id="MobiDB-lite"/>
    </source>
</evidence>
<sequence>MTQATPPGWYPDPGQKNDGPATERWWDGTAWTDQVRAAGAGAAGAPPAQPPAGPPVQDAAAGPYPVHPGYPGVPVQAPSARRRRLRTGIAVAAAVAVLAGIGVGVYALTDDGSGGDSAAPSQQDRGGPGDRDNPFGDPGGGDGGGEDGGSPAPDSPGESEPPTVDSGSVTDAFSGISLPIPDGWSGQELQVGAQVTSDDAYKCPGDTSKSCTKGGAYSAPAMLLKTKGDTAEEVAKADIEANAEESYGGESYGGITSHDELASKAVTVAGQKGYLVRWKAVTAKGSDGYVESLAFPSPADSSRIVVVRFGVDTDQEQSVIDEITRGIEVDTSAGGGGSGQDV</sequence>
<feature type="region of interest" description="Disordered" evidence="1">
    <location>
        <begin position="111"/>
        <end position="185"/>
    </location>
</feature>
<feature type="domain" description="DUF2510" evidence="3">
    <location>
        <begin position="7"/>
        <end position="43"/>
    </location>
</feature>
<feature type="compositionally biased region" description="Low complexity" evidence="1">
    <location>
        <begin position="37"/>
        <end position="46"/>
    </location>
</feature>
<evidence type="ECO:0000256" key="2">
    <source>
        <dbReference type="SAM" id="Phobius"/>
    </source>
</evidence>
<feature type="transmembrane region" description="Helical" evidence="2">
    <location>
        <begin position="89"/>
        <end position="108"/>
    </location>
</feature>